<gene>
    <name evidence="8" type="ORF">Prubr_17970</name>
</gene>
<dbReference type="InterPro" id="IPR027417">
    <property type="entry name" value="P-loop_NTPase"/>
</dbReference>
<dbReference type="CDD" id="cd18808">
    <property type="entry name" value="SF1_C_Upf1"/>
    <property type="match status" value="1"/>
</dbReference>
<protein>
    <recommendedName>
        <fullName evidence="10">AAA domain-containing protein</fullName>
    </recommendedName>
</protein>
<evidence type="ECO:0000256" key="1">
    <source>
        <dbReference type="ARBA" id="ARBA00007913"/>
    </source>
</evidence>
<dbReference type="InterPro" id="IPR050534">
    <property type="entry name" value="Coronavir_polyprotein_1ab"/>
</dbReference>
<feature type="domain" description="DNA2/NAM7 helicase helicase" evidence="6">
    <location>
        <begin position="814"/>
        <end position="1010"/>
    </location>
</feature>
<dbReference type="Pfam" id="PF13087">
    <property type="entry name" value="AAA_12"/>
    <property type="match status" value="1"/>
</dbReference>
<dbReference type="GO" id="GO:0043139">
    <property type="term" value="F:5'-3' DNA helicase activity"/>
    <property type="evidence" value="ECO:0007669"/>
    <property type="project" value="TreeGrafter"/>
</dbReference>
<dbReference type="Pfam" id="PF13086">
    <property type="entry name" value="AAA_11"/>
    <property type="match status" value="2"/>
</dbReference>
<evidence type="ECO:0000313" key="8">
    <source>
        <dbReference type="EMBL" id="BCJ64776.1"/>
    </source>
</evidence>
<evidence type="ECO:0000259" key="6">
    <source>
        <dbReference type="Pfam" id="PF13086"/>
    </source>
</evidence>
<dbReference type="InterPro" id="IPR041677">
    <property type="entry name" value="DNA2/NAM7_AAA_11"/>
</dbReference>
<dbReference type="KEGG" id="pry:Prubr_17970"/>
<dbReference type="Gene3D" id="3.40.50.300">
    <property type="entry name" value="P-loop containing nucleotide triphosphate hydrolases"/>
    <property type="match status" value="3"/>
</dbReference>
<evidence type="ECO:0000256" key="3">
    <source>
        <dbReference type="ARBA" id="ARBA00022801"/>
    </source>
</evidence>
<evidence type="ECO:0000256" key="4">
    <source>
        <dbReference type="ARBA" id="ARBA00022806"/>
    </source>
</evidence>
<feature type="domain" description="DNA2/NAM7 helicase-like C-terminal" evidence="7">
    <location>
        <begin position="1109"/>
        <end position="1312"/>
    </location>
</feature>
<keyword evidence="4" id="KW-0347">Helicase</keyword>
<dbReference type="RefSeq" id="WP_212823602.1">
    <property type="nucleotide sequence ID" value="NZ_AP023359.1"/>
</dbReference>
<comment type="similarity">
    <text evidence="1">Belongs to the DNA2/NAM7 helicase family.</text>
</comment>
<dbReference type="PANTHER" id="PTHR43788">
    <property type="entry name" value="DNA2/NAM7 HELICASE FAMILY MEMBER"/>
    <property type="match status" value="1"/>
</dbReference>
<keyword evidence="2" id="KW-0547">Nucleotide-binding</keyword>
<name>A0A810MU87_9ACTN</name>
<reference evidence="8" key="1">
    <citation type="submission" date="2020-08" db="EMBL/GenBank/DDBJ databases">
        <title>Whole genome shotgun sequence of Polymorphospora rubra NBRC 101157.</title>
        <authorList>
            <person name="Komaki H."/>
            <person name="Tamura T."/>
        </authorList>
    </citation>
    <scope>NUCLEOTIDE SEQUENCE</scope>
    <source>
        <strain evidence="8">NBRC 101157</strain>
    </source>
</reference>
<evidence type="ECO:0000313" key="9">
    <source>
        <dbReference type="Proteomes" id="UP000680866"/>
    </source>
</evidence>
<dbReference type="SUPFAM" id="SSF52540">
    <property type="entry name" value="P-loop containing nucleoside triphosphate hydrolases"/>
    <property type="match status" value="1"/>
</dbReference>
<keyword evidence="5" id="KW-0067">ATP-binding</keyword>
<dbReference type="InterPro" id="IPR047187">
    <property type="entry name" value="SF1_C_Upf1"/>
</dbReference>
<evidence type="ECO:0000256" key="5">
    <source>
        <dbReference type="ARBA" id="ARBA00022840"/>
    </source>
</evidence>
<keyword evidence="9" id="KW-1185">Reference proteome</keyword>
<keyword evidence="3" id="KW-0378">Hydrolase</keyword>
<dbReference type="Proteomes" id="UP000680866">
    <property type="component" value="Chromosome"/>
</dbReference>
<evidence type="ECO:0000256" key="2">
    <source>
        <dbReference type="ARBA" id="ARBA00022741"/>
    </source>
</evidence>
<feature type="domain" description="DNA2/NAM7 helicase helicase" evidence="6">
    <location>
        <begin position="354"/>
        <end position="569"/>
    </location>
</feature>
<sequence>MTDDRAGPLLGVPSVWIDELAVRRVPPVRCELVLSYYHRDGPTLPADTTLADVERDLTNGAWLSRRHSEEWFRLGGDEYEMRVRRRAAANSGVMLAVVGTVDRLESVPPRERFLPQVRFESVKQERPCDLHETHQLLEARRVEYQGERRLVNRQLRRTRTPDSLATHGQLQAAVRQEYGQLDTMLRLLHQRANLQDEEEIEGVVLGDETVGVDETAESSPTESPASGAALPVRIETLGSTGWFGKHNVRNVTVRLGSDDEYRTQIRRVVGRTVELEPMRGWAAVPGDQVSIVASARFGMKQNAEALARFLRGEVVGDWEHLATLLCRPKDLRLPGSVTMPKRFFCDSDPETPPLNPAQRAAVAGALAAPHAYLIQGPPGTGKTSVISELIQQLVGRGERVLLLAPAHVAVDEALRRTGGRPGVYPLRVTWNDDLVDESLHPYLWQRAGRELARQVMRPATGDDPRIARWDRERVALAVELADLDRVRAGQRAQRSAAAAVVEASTAVNAVRRRWDDREARLQATIDSGERQLDAAIAVQARAYAAARETAEAYDRTSATLLPAVRTVLAAVHTALPAARDVVAARQTVAAARTELDRWTAAVAATDHEIAARQPAAEAHAGRAAAQLAALGQHAAGLRQRLWAIGQRTRFQRMLDSLGFTEVADLRRQAAETDDQLRRSQDAQRAAGAELAYLAGLRHRRDEQRVRWDQRRHDVVQSTDRLAEREAAWRIAVRPLADALAGMPTSAASAGTGVTGAGSADPRLRMDPDRADAGEWLVVGEHLASTLSTVLASPDVPHQVPRRPELSVLDTELSRLVRIARERTARRRADLLAEEQVTELRRAVEVARLDRSVELGDLRAEAEAAIERLERSQTAQTDANAVLDALRVDLPALASLTPSTLGQRETDARKRHDRLGHFQALRRRWVELTAEQEHGEVLEDIRRSYVRATNLVCATTKGIVGRGSRPVEQTDFDTLIVDEASRVTESEFLIGAVRARRWILVGDEHQLPPYVEPEDEHHLHALTALHRTERGAAADLDAAVDELAEIWHEEDKEQHVFRRDKVRELASELRDSDEWADAYRETFVDAYRHFKRGRGGDVALLSSMRRHLVQSLFQRAVDGSRLELRTALIEQRRMVPELAQLVREPVYRGRYDSPAPDELARIGLAPLTTSTFTGPVVLLDTSMRRDAVDKLSGNGFVNEVEQRAVLWALRTYDRELHQAGVSEVSVAVLAFYRAQATALARRIARVDFKVLTFSVIDVIDRIQGQQADLVVLSFVRAAPKGPGERFGRWLQDVRRLNVACTRARRALVFVGHASTLRSLRTVPEARAFYRNMLGLFRADPETYQTIWRFE</sequence>
<dbReference type="GO" id="GO:0016787">
    <property type="term" value="F:hydrolase activity"/>
    <property type="evidence" value="ECO:0007669"/>
    <property type="project" value="UniProtKB-KW"/>
</dbReference>
<organism evidence="8 9">
    <name type="scientific">Polymorphospora rubra</name>
    <dbReference type="NCBI Taxonomy" id="338584"/>
    <lineage>
        <taxon>Bacteria</taxon>
        <taxon>Bacillati</taxon>
        <taxon>Actinomycetota</taxon>
        <taxon>Actinomycetes</taxon>
        <taxon>Micromonosporales</taxon>
        <taxon>Micromonosporaceae</taxon>
        <taxon>Polymorphospora</taxon>
    </lineage>
</organism>
<accession>A0A810MU87</accession>
<dbReference type="InterPro" id="IPR041679">
    <property type="entry name" value="DNA2/NAM7-like_C"/>
</dbReference>
<dbReference type="GO" id="GO:0005524">
    <property type="term" value="F:ATP binding"/>
    <property type="evidence" value="ECO:0007669"/>
    <property type="project" value="UniProtKB-KW"/>
</dbReference>
<proteinExistence type="inferred from homology"/>
<dbReference type="EMBL" id="AP023359">
    <property type="protein sequence ID" value="BCJ64776.1"/>
    <property type="molecule type" value="Genomic_DNA"/>
</dbReference>
<evidence type="ECO:0000259" key="7">
    <source>
        <dbReference type="Pfam" id="PF13087"/>
    </source>
</evidence>
<evidence type="ECO:0008006" key="10">
    <source>
        <dbReference type="Google" id="ProtNLM"/>
    </source>
</evidence>
<dbReference type="PANTHER" id="PTHR43788:SF8">
    <property type="entry name" value="DNA-BINDING PROTEIN SMUBP-2"/>
    <property type="match status" value="1"/>
</dbReference>